<accession>A0A0E2BGR3</accession>
<protein>
    <submittedName>
        <fullName evidence="2">Uncharacterized protein</fullName>
    </submittedName>
</protein>
<evidence type="ECO:0000313" key="3">
    <source>
        <dbReference type="Proteomes" id="UP000006253"/>
    </source>
</evidence>
<reference evidence="2 3" key="1">
    <citation type="submission" date="2012-10" db="EMBL/GenBank/DDBJ databases">
        <authorList>
            <person name="Harkins D.M."/>
            <person name="Durkin A.S."/>
            <person name="Brinkac L.M."/>
            <person name="Selengut J.D."/>
            <person name="Sanka R."/>
            <person name="DePew J."/>
            <person name="Purushe J."/>
            <person name="Peacock S.J."/>
            <person name="Thaipadungpanit J."/>
            <person name="Wuthiekanun V.W."/>
            <person name="Day N.P."/>
            <person name="Vinetz J.M."/>
            <person name="Sutton G.G."/>
            <person name="Nelson W.C."/>
            <person name="Fouts D.E."/>
        </authorList>
    </citation>
    <scope>NUCLEOTIDE SEQUENCE [LARGE SCALE GENOMIC DNA]</scope>
    <source>
        <strain evidence="2 3">H1</strain>
    </source>
</reference>
<evidence type="ECO:0000313" key="2">
    <source>
        <dbReference type="EMBL" id="EKO16398.1"/>
    </source>
</evidence>
<gene>
    <name evidence="2" type="ORF">LEP1GSC081_1341</name>
</gene>
<dbReference type="RefSeq" id="WP_004764985.1">
    <property type="nucleotide sequence ID" value="NZ_AHMY02000026.1"/>
</dbReference>
<feature type="compositionally biased region" description="Basic and acidic residues" evidence="1">
    <location>
        <begin position="23"/>
        <end position="38"/>
    </location>
</feature>
<dbReference type="EMBL" id="AHMY02000026">
    <property type="protein sequence ID" value="EKO16398.1"/>
    <property type="molecule type" value="Genomic_DNA"/>
</dbReference>
<dbReference type="Proteomes" id="UP000006253">
    <property type="component" value="Unassembled WGS sequence"/>
</dbReference>
<evidence type="ECO:0000256" key="1">
    <source>
        <dbReference type="SAM" id="MobiDB-lite"/>
    </source>
</evidence>
<proteinExistence type="predicted"/>
<comment type="caution">
    <text evidence="2">The sequence shown here is derived from an EMBL/GenBank/DDBJ whole genome shotgun (WGS) entry which is preliminary data.</text>
</comment>
<feature type="region of interest" description="Disordered" evidence="1">
    <location>
        <begin position="1"/>
        <end position="61"/>
    </location>
</feature>
<sequence>MSLRKPKRLKNPKKPKRSASPEVKQRYLDRLADIEKQNKTRLSNYESRKKKDNDLNRKIYG</sequence>
<dbReference type="AlphaFoldDB" id="A0A0E2BGR3"/>
<name>A0A0E2BGR3_9LEPT</name>
<feature type="compositionally biased region" description="Basic residues" evidence="1">
    <location>
        <begin position="1"/>
        <end position="17"/>
    </location>
</feature>
<feature type="compositionally biased region" description="Basic and acidic residues" evidence="1">
    <location>
        <begin position="46"/>
        <end position="61"/>
    </location>
</feature>
<organism evidence="2 3">
    <name type="scientific">Leptospira kirschneri str. H1</name>
    <dbReference type="NCBI Taxonomy" id="1049966"/>
    <lineage>
        <taxon>Bacteria</taxon>
        <taxon>Pseudomonadati</taxon>
        <taxon>Spirochaetota</taxon>
        <taxon>Spirochaetia</taxon>
        <taxon>Leptospirales</taxon>
        <taxon>Leptospiraceae</taxon>
        <taxon>Leptospira</taxon>
    </lineage>
</organism>